<organism evidence="3 4">
    <name type="scientific">Acaryochloris marina (strain MBIC 11017)</name>
    <dbReference type="NCBI Taxonomy" id="329726"/>
    <lineage>
        <taxon>Bacteria</taxon>
        <taxon>Bacillati</taxon>
        <taxon>Cyanobacteriota</taxon>
        <taxon>Cyanophyceae</taxon>
        <taxon>Acaryochloridales</taxon>
        <taxon>Acaryochloridaceae</taxon>
        <taxon>Acaryochloris</taxon>
    </lineage>
</organism>
<feature type="domain" description="GP-PDE" evidence="2">
    <location>
        <begin position="52"/>
        <end position="331"/>
    </location>
</feature>
<dbReference type="InterPro" id="IPR030395">
    <property type="entry name" value="GP_PDE_dom"/>
</dbReference>
<dbReference type="PANTHER" id="PTHR43805">
    <property type="entry name" value="GLYCEROPHOSPHORYL DIESTER PHOSPHODIESTERASE"/>
    <property type="match status" value="1"/>
</dbReference>
<dbReference type="Proteomes" id="UP000000268">
    <property type="component" value="Chromosome"/>
</dbReference>
<dbReference type="eggNOG" id="COG0584">
    <property type="taxonomic scope" value="Bacteria"/>
</dbReference>
<dbReference type="PROSITE" id="PS51704">
    <property type="entry name" value="GP_PDE"/>
    <property type="match status" value="1"/>
</dbReference>
<dbReference type="Pfam" id="PF03009">
    <property type="entry name" value="GDPD"/>
    <property type="match status" value="1"/>
</dbReference>
<evidence type="ECO:0000259" key="2">
    <source>
        <dbReference type="PROSITE" id="PS51704"/>
    </source>
</evidence>
<proteinExistence type="predicted"/>
<dbReference type="GO" id="GO:0008081">
    <property type="term" value="F:phosphoric diester hydrolase activity"/>
    <property type="evidence" value="ECO:0007669"/>
    <property type="project" value="InterPro"/>
</dbReference>
<evidence type="ECO:0000256" key="1">
    <source>
        <dbReference type="SAM" id="Phobius"/>
    </source>
</evidence>
<dbReference type="OrthoDB" id="384721at2"/>
<dbReference type="GO" id="GO:0006629">
    <property type="term" value="P:lipid metabolic process"/>
    <property type="evidence" value="ECO:0007669"/>
    <property type="project" value="InterPro"/>
</dbReference>
<evidence type="ECO:0000313" key="4">
    <source>
        <dbReference type="Proteomes" id="UP000000268"/>
    </source>
</evidence>
<dbReference type="HOGENOM" id="CLU_074029_0_0_3"/>
<evidence type="ECO:0000313" key="3">
    <source>
        <dbReference type="EMBL" id="ABW30358.1"/>
    </source>
</evidence>
<dbReference type="Gene3D" id="3.20.20.190">
    <property type="entry name" value="Phosphatidylinositol (PI) phosphodiesterase"/>
    <property type="match status" value="1"/>
</dbReference>
<keyword evidence="1" id="KW-0472">Membrane</keyword>
<accession>B0CBV8</accession>
<reference evidence="3 4" key="1">
    <citation type="journal article" date="2008" name="Proc. Natl. Acad. Sci. U.S.A.">
        <title>Niche adaptation and genome expansion in the chlorophyll d-producing cyanobacterium Acaryochloris marina.</title>
        <authorList>
            <person name="Swingley W.D."/>
            <person name="Chen M."/>
            <person name="Cheung P.C."/>
            <person name="Conrad A.L."/>
            <person name="Dejesa L.C."/>
            <person name="Hao J."/>
            <person name="Honchak B.M."/>
            <person name="Karbach L.E."/>
            <person name="Kurdoglu A."/>
            <person name="Lahiri S."/>
            <person name="Mastrian S.D."/>
            <person name="Miyashita H."/>
            <person name="Page L."/>
            <person name="Ramakrishna P."/>
            <person name="Satoh S."/>
            <person name="Sattley W.M."/>
            <person name="Shimada Y."/>
            <person name="Taylor H.L."/>
            <person name="Tomo T."/>
            <person name="Tsuchiya T."/>
            <person name="Wang Z.T."/>
            <person name="Raymond J."/>
            <person name="Mimuro M."/>
            <person name="Blankenship R.E."/>
            <person name="Touchman J.W."/>
        </authorList>
    </citation>
    <scope>NUCLEOTIDE SEQUENCE [LARGE SCALE GENOMIC DNA]</scope>
    <source>
        <strain evidence="4">MBIC 11017</strain>
    </source>
</reference>
<dbReference type="EMBL" id="CP000828">
    <property type="protein sequence ID" value="ABW30358.1"/>
    <property type="molecule type" value="Genomic_DNA"/>
</dbReference>
<dbReference type="KEGG" id="amr:AM1_5402"/>
<dbReference type="STRING" id="329726.AM1_5402"/>
<protein>
    <submittedName>
        <fullName evidence="3">Glycerophosphoryl diester phosphodiesterase</fullName>
    </submittedName>
</protein>
<sequence>MQHPANSRQHRKFWHRLRKIFFFILASVTSFILVLALYLFWPRPLPPYAESFTLIAHRGVSQTFPLGNLENDTCTAKIIYPPTHPYLENTISSIQAAFDYGADMVEIDVHPTTDNQLAVFHDWTIDCRTNGQGITHEQNIATLKQLDIGYGYTADDGQTFPFRGQGIGLMPTFDEVMAAFPNRQFLVDQKDTFEKTVKLLAESLQKYSPQQRRNIHLFSTDARYEIAKATVPELQKLFPTRREAKACAPQYLSMVFSGEISKACRQCALGIPSKVLPYVPGWPGLFLTKAQEANLKVYVIEVDTPEAFAQLKGLPLDGIITNRIEVIGPMLKQ</sequence>
<dbReference type="InterPro" id="IPR017946">
    <property type="entry name" value="PLC-like_Pdiesterase_TIM-brl"/>
</dbReference>
<dbReference type="AlphaFoldDB" id="B0CBV8"/>
<gene>
    <name evidence="3" type="ordered locus">AM1_5402</name>
</gene>
<feature type="transmembrane region" description="Helical" evidence="1">
    <location>
        <begin position="20"/>
        <end position="41"/>
    </location>
</feature>
<dbReference type="RefSeq" id="WP_012165600.1">
    <property type="nucleotide sequence ID" value="NC_009925.1"/>
</dbReference>
<keyword evidence="4" id="KW-1185">Reference proteome</keyword>
<keyword evidence="1" id="KW-0812">Transmembrane</keyword>
<dbReference type="PANTHER" id="PTHR43805:SF1">
    <property type="entry name" value="GP-PDE DOMAIN-CONTAINING PROTEIN"/>
    <property type="match status" value="1"/>
</dbReference>
<keyword evidence="1" id="KW-1133">Transmembrane helix</keyword>
<name>B0CBV8_ACAM1</name>
<dbReference type="SUPFAM" id="SSF51695">
    <property type="entry name" value="PLC-like phosphodiesterases"/>
    <property type="match status" value="1"/>
</dbReference>